<evidence type="ECO:0000313" key="3">
    <source>
        <dbReference type="EMBL" id="STZ56834.1"/>
    </source>
</evidence>
<organism evidence="3 4">
    <name type="scientific">Mycolicibacterium tokaiense</name>
    <dbReference type="NCBI Taxonomy" id="39695"/>
    <lineage>
        <taxon>Bacteria</taxon>
        <taxon>Bacillati</taxon>
        <taxon>Actinomycetota</taxon>
        <taxon>Actinomycetes</taxon>
        <taxon>Mycobacteriales</taxon>
        <taxon>Mycobacteriaceae</taxon>
        <taxon>Mycolicibacterium</taxon>
    </lineage>
</organism>
<accession>A0A378T8T8</accession>
<keyword evidence="4" id="KW-1185">Reference proteome</keyword>
<evidence type="ECO:0000313" key="4">
    <source>
        <dbReference type="Proteomes" id="UP000254978"/>
    </source>
</evidence>
<dbReference type="InterPro" id="IPR003870">
    <property type="entry name" value="DUF222"/>
</dbReference>
<protein>
    <submittedName>
        <fullName evidence="3">Protein of uncharacterized function DUF222</fullName>
    </submittedName>
</protein>
<dbReference type="Proteomes" id="UP000254978">
    <property type="component" value="Unassembled WGS sequence"/>
</dbReference>
<dbReference type="CDD" id="cd00085">
    <property type="entry name" value="HNHc"/>
    <property type="match status" value="1"/>
</dbReference>
<feature type="region of interest" description="Disordered" evidence="1">
    <location>
        <begin position="439"/>
        <end position="463"/>
    </location>
</feature>
<dbReference type="AlphaFoldDB" id="A0A378T8T8"/>
<gene>
    <name evidence="3" type="ORF">NCTC10821_00327</name>
</gene>
<dbReference type="Pfam" id="PF02720">
    <property type="entry name" value="DUF222"/>
    <property type="match status" value="1"/>
</dbReference>
<reference evidence="3 4" key="1">
    <citation type="submission" date="2018-06" db="EMBL/GenBank/DDBJ databases">
        <authorList>
            <consortium name="Pathogen Informatics"/>
            <person name="Doyle S."/>
        </authorList>
    </citation>
    <scope>NUCLEOTIDE SEQUENCE [LARGE SCALE GENOMIC DNA]</scope>
    <source>
        <strain evidence="3 4">NCTC10821</strain>
    </source>
</reference>
<evidence type="ECO:0000256" key="1">
    <source>
        <dbReference type="SAM" id="MobiDB-lite"/>
    </source>
</evidence>
<proteinExistence type="predicted"/>
<dbReference type="EMBL" id="UGQT01000001">
    <property type="protein sequence ID" value="STZ56834.1"/>
    <property type="molecule type" value="Genomic_DNA"/>
</dbReference>
<feature type="compositionally biased region" description="Basic and acidic residues" evidence="1">
    <location>
        <begin position="445"/>
        <end position="454"/>
    </location>
</feature>
<dbReference type="InterPro" id="IPR003615">
    <property type="entry name" value="HNH_nuc"/>
</dbReference>
<feature type="domain" description="DUF222" evidence="2">
    <location>
        <begin position="43"/>
        <end position="375"/>
    </location>
</feature>
<name>A0A378T8T8_9MYCO</name>
<sequence>MGMDPTTARRQVVDALAAIDAAHTVLRSVSTDLVGNAFRIDIAESLETQSRTNLGLMYRIFGEIADPPDSPDDPGLPPDITVKDLLRRRLRITAGEVTRRMKLAARIRPRRSLTGPPRPPEFPEVAAAVDDGALSEAHLQEIRKALDALPNAVSPDDHARAERELVRHARTQDPAFVTEVGNTLADVYNPDGVFDDADRQARRGLTIHKQRPDGMSRVTGDLTPEARANLEAISAAVRPGHHLPDTDQTVVDAATDTRTAAQRRHDALNWGLRTALQSGNLGTHRGVPVTVIARTTVADLEQAARAAVDPTVPMPPPARTASGSRLPFRDLIRMAAAGALHYLAVFDNHSDRPLYLGRSRRTASLDQRIAAYARDGGCTFPTCTTPADRCELHHTPDWNRGGTTDIDALHLGCDPHHDGATRGRYITEVTDTGRLAWTDGSHPPEVNRFHHPDELLGDDGAGP</sequence>
<evidence type="ECO:0000259" key="2">
    <source>
        <dbReference type="Pfam" id="PF02720"/>
    </source>
</evidence>